<dbReference type="Gene3D" id="1.10.1510.10">
    <property type="entry name" value="Uncharacterised protein YqeY/AIM41 PF09424, N-terminal domain"/>
    <property type="match status" value="1"/>
</dbReference>
<evidence type="ECO:0000256" key="1">
    <source>
        <dbReference type="RuleBase" id="RU365099"/>
    </source>
</evidence>
<keyword evidence="2" id="KW-1133">Transmembrane helix</keyword>
<sequence>EGDWIYSRSLRKESQHRRAQTILRSSAFCFLLTFESVLYCCLSLFIHCLSTMFQSIRVALPARLPARLVRWNSTGPVLPPLMATLRTDLKTAMRAKDTTRLNVLRALISETNNAAKTASPIQTDIQLLSLIRKRLNAAKDAAKEFETAERPDLKEKEDAQVVVLEEYAGQVKTLPAAEIEEIVTKAINDMISAGTKPNPGAVFKALFATNGPLDGKPVDRKNEVSPVVQAVLKKVLP</sequence>
<comment type="caution">
    <text evidence="3">The sequence shown here is derived from an EMBL/GenBank/DDBJ whole genome shotgun (WGS) entry which is preliminary data.</text>
</comment>
<dbReference type="InterPro" id="IPR019004">
    <property type="entry name" value="YqeY/Aim41"/>
</dbReference>
<dbReference type="InterPro" id="IPR042184">
    <property type="entry name" value="YqeY/Aim41_N"/>
</dbReference>
<protein>
    <recommendedName>
        <fullName evidence="1">Altered inheritance of mitochondria protein 41</fullName>
    </recommendedName>
</protein>
<reference evidence="3" key="1">
    <citation type="submission" date="2022-12" db="EMBL/GenBank/DDBJ databases">
        <authorList>
            <person name="Petersen C."/>
        </authorList>
    </citation>
    <scope>NUCLEOTIDE SEQUENCE</scope>
    <source>
        <strain evidence="3">IBT 35673</strain>
    </source>
</reference>
<proteinExistence type="inferred from homology"/>
<keyword evidence="1" id="KW-0496">Mitochondrion</keyword>
<accession>A0A9W9QUM1</accession>
<evidence type="ECO:0000313" key="4">
    <source>
        <dbReference type="Proteomes" id="UP001147695"/>
    </source>
</evidence>
<dbReference type="PANTHER" id="PTHR28055:SF1">
    <property type="entry name" value="ALTERED INHERITANCE OF MITOCHONDRIA PROTEIN 41, MITOCHONDRIAL"/>
    <property type="match status" value="1"/>
</dbReference>
<dbReference type="InterPro" id="IPR003789">
    <property type="entry name" value="Asn/Gln_tRNA_amidoTrase-B-like"/>
</dbReference>
<evidence type="ECO:0000256" key="2">
    <source>
        <dbReference type="SAM" id="Phobius"/>
    </source>
</evidence>
<name>A0A9W9QUM1_PENBR</name>
<dbReference type="Pfam" id="PF09424">
    <property type="entry name" value="YqeY"/>
    <property type="match status" value="1"/>
</dbReference>
<dbReference type="AlphaFoldDB" id="A0A9W9QUM1"/>
<dbReference type="SUPFAM" id="SSF89095">
    <property type="entry name" value="GatB/YqeY motif"/>
    <property type="match status" value="1"/>
</dbReference>
<comment type="subcellular location">
    <subcellularLocation>
        <location evidence="1">Mitochondrion</location>
    </subcellularLocation>
</comment>
<evidence type="ECO:0000313" key="3">
    <source>
        <dbReference type="EMBL" id="KAJ5344743.1"/>
    </source>
</evidence>
<dbReference type="PANTHER" id="PTHR28055">
    <property type="entry name" value="ALTERED INHERITANCE OF MITOCHONDRIA PROTEIN 41, MITOCHONDRIAL"/>
    <property type="match status" value="1"/>
</dbReference>
<feature type="transmembrane region" description="Helical" evidence="2">
    <location>
        <begin position="21"/>
        <end position="46"/>
    </location>
</feature>
<keyword evidence="2" id="KW-0472">Membrane</keyword>
<dbReference type="Proteomes" id="UP001147695">
    <property type="component" value="Unassembled WGS sequence"/>
</dbReference>
<dbReference type="EMBL" id="JAPZBQ010000002">
    <property type="protein sequence ID" value="KAJ5344743.1"/>
    <property type="molecule type" value="Genomic_DNA"/>
</dbReference>
<comment type="similarity">
    <text evidence="1">Belongs to the AIM41 family.</text>
</comment>
<dbReference type="GO" id="GO:0016884">
    <property type="term" value="F:carbon-nitrogen ligase activity, with glutamine as amido-N-donor"/>
    <property type="evidence" value="ECO:0007669"/>
    <property type="project" value="UniProtKB-UniRule"/>
</dbReference>
<dbReference type="GO" id="GO:0005739">
    <property type="term" value="C:mitochondrion"/>
    <property type="evidence" value="ECO:0007669"/>
    <property type="project" value="UniProtKB-SubCell"/>
</dbReference>
<gene>
    <name evidence="1" type="primary">AIM41</name>
    <name evidence="3" type="ORF">N7452_002747</name>
</gene>
<feature type="non-terminal residue" evidence="3">
    <location>
        <position position="1"/>
    </location>
</feature>
<organism evidence="3 4">
    <name type="scientific">Penicillium brevicompactum</name>
    <dbReference type="NCBI Taxonomy" id="5074"/>
    <lineage>
        <taxon>Eukaryota</taxon>
        <taxon>Fungi</taxon>
        <taxon>Dikarya</taxon>
        <taxon>Ascomycota</taxon>
        <taxon>Pezizomycotina</taxon>
        <taxon>Eurotiomycetes</taxon>
        <taxon>Eurotiomycetidae</taxon>
        <taxon>Eurotiales</taxon>
        <taxon>Aspergillaceae</taxon>
        <taxon>Penicillium</taxon>
    </lineage>
</organism>
<reference evidence="3" key="2">
    <citation type="journal article" date="2023" name="IMA Fungus">
        <title>Comparative genomic study of the Penicillium genus elucidates a diverse pangenome and 15 lateral gene transfer events.</title>
        <authorList>
            <person name="Petersen C."/>
            <person name="Sorensen T."/>
            <person name="Nielsen M.R."/>
            <person name="Sondergaard T.E."/>
            <person name="Sorensen J.L."/>
            <person name="Fitzpatrick D.A."/>
            <person name="Frisvad J.C."/>
            <person name="Nielsen K.L."/>
        </authorList>
    </citation>
    <scope>NUCLEOTIDE SEQUENCE</scope>
    <source>
        <strain evidence="3">IBT 35673</strain>
    </source>
</reference>
<keyword evidence="2" id="KW-0812">Transmembrane</keyword>